<keyword evidence="2" id="KW-0132">Cell division</keyword>
<dbReference type="GO" id="GO:0044843">
    <property type="term" value="P:cell cycle G1/S phase transition"/>
    <property type="evidence" value="ECO:0007669"/>
    <property type="project" value="UniProtKB-ARBA"/>
</dbReference>
<keyword evidence="9" id="KW-1185">Reference proteome</keyword>
<reference evidence="8 9" key="1">
    <citation type="submission" date="2014-04" db="EMBL/GenBank/DDBJ databases">
        <authorList>
            <consortium name="DOE Joint Genome Institute"/>
            <person name="Kuo A."/>
            <person name="Martino E."/>
            <person name="Perotto S."/>
            <person name="Kohler A."/>
            <person name="Nagy L.G."/>
            <person name="Floudas D."/>
            <person name="Copeland A."/>
            <person name="Barry K.W."/>
            <person name="Cichocki N."/>
            <person name="Veneault-Fourrey C."/>
            <person name="LaButti K."/>
            <person name="Lindquist E.A."/>
            <person name="Lipzen A."/>
            <person name="Lundell T."/>
            <person name="Morin E."/>
            <person name="Murat C."/>
            <person name="Sun H."/>
            <person name="Tunlid A."/>
            <person name="Henrissat B."/>
            <person name="Grigoriev I.V."/>
            <person name="Hibbett D.S."/>
            <person name="Martin F."/>
            <person name="Nordberg H.P."/>
            <person name="Cantor M.N."/>
            <person name="Hua S.X."/>
        </authorList>
    </citation>
    <scope>NUCLEOTIDE SEQUENCE [LARGE SCALE GENOMIC DNA]</scope>
    <source>
        <strain evidence="8 9">Zn</strain>
    </source>
</reference>
<feature type="domain" description="Cyclin-like" evidence="6">
    <location>
        <begin position="189"/>
        <end position="262"/>
    </location>
</feature>
<dbReference type="PROSITE" id="PS00292">
    <property type="entry name" value="CYCLINS"/>
    <property type="match status" value="1"/>
</dbReference>
<dbReference type="InterPro" id="IPR006671">
    <property type="entry name" value="Cyclin_N"/>
</dbReference>
<dbReference type="Proteomes" id="UP000054321">
    <property type="component" value="Unassembled WGS sequence"/>
</dbReference>
<dbReference type="InterPro" id="IPR039361">
    <property type="entry name" value="Cyclin"/>
</dbReference>
<name>A0A0C3H4S5_OIDMZ</name>
<dbReference type="GO" id="GO:0051301">
    <property type="term" value="P:cell division"/>
    <property type="evidence" value="ECO:0007669"/>
    <property type="project" value="UniProtKB-KW"/>
</dbReference>
<dbReference type="SMART" id="SM01332">
    <property type="entry name" value="Cyclin_C"/>
    <property type="match status" value="1"/>
</dbReference>
<evidence type="ECO:0000313" key="8">
    <source>
        <dbReference type="EMBL" id="KIM97476.1"/>
    </source>
</evidence>
<dbReference type="AlphaFoldDB" id="A0A0C3H4S5"/>
<keyword evidence="4" id="KW-0131">Cell cycle</keyword>
<evidence type="ECO:0000313" key="9">
    <source>
        <dbReference type="Proteomes" id="UP000054321"/>
    </source>
</evidence>
<organism evidence="8 9">
    <name type="scientific">Oidiodendron maius (strain Zn)</name>
    <dbReference type="NCBI Taxonomy" id="913774"/>
    <lineage>
        <taxon>Eukaryota</taxon>
        <taxon>Fungi</taxon>
        <taxon>Dikarya</taxon>
        <taxon>Ascomycota</taxon>
        <taxon>Pezizomycotina</taxon>
        <taxon>Leotiomycetes</taxon>
        <taxon>Leotiomycetes incertae sedis</taxon>
        <taxon>Myxotrichaceae</taxon>
        <taxon>Oidiodendron</taxon>
    </lineage>
</organism>
<evidence type="ECO:0000256" key="4">
    <source>
        <dbReference type="ARBA" id="ARBA00023306"/>
    </source>
</evidence>
<evidence type="ECO:0000256" key="2">
    <source>
        <dbReference type="ARBA" id="ARBA00022618"/>
    </source>
</evidence>
<dbReference type="Pfam" id="PF02984">
    <property type="entry name" value="Cyclin_C"/>
    <property type="match status" value="1"/>
</dbReference>
<dbReference type="SMART" id="SM00385">
    <property type="entry name" value="CYCLIN"/>
    <property type="match status" value="2"/>
</dbReference>
<dbReference type="Pfam" id="PF00134">
    <property type="entry name" value="Cyclin_N"/>
    <property type="match status" value="1"/>
</dbReference>
<dbReference type="OrthoDB" id="5590282at2759"/>
<accession>A0A0C3H4S5</accession>
<dbReference type="STRING" id="913774.A0A0C3H4S5"/>
<dbReference type="InterPro" id="IPR048258">
    <property type="entry name" value="Cyclins_cyclin-box"/>
</dbReference>
<evidence type="ECO:0000256" key="5">
    <source>
        <dbReference type="RuleBase" id="RU000383"/>
    </source>
</evidence>
<evidence type="ECO:0000259" key="7">
    <source>
        <dbReference type="SMART" id="SM01332"/>
    </source>
</evidence>
<dbReference type="GO" id="GO:0051726">
    <property type="term" value="P:regulation of cell cycle"/>
    <property type="evidence" value="ECO:0007669"/>
    <property type="project" value="UniProtKB-ARBA"/>
</dbReference>
<proteinExistence type="inferred from homology"/>
<sequence>MAYSRQQPCDSYFVESQDSFPTSSNQDYAKMIGRRRQQAMADILSKQAYEAYVEDTVAHMKQMEDETLPDVASIDIQQEIKWFMRPYLIDFLIEAHAAFQLLPETLFLAVNLLDRYCSRRVVYKRHYQLVGCAALLIAAKYGDKKERVPLIRELKSMCCSLYDEEMFTQMEWHVLNTLGWAIGHPTVDTWLQLALYDAADDVEVEYMTLYLTEIAMYHKDFVGSKPSVMASAALALARGILRRPEVMDTHNLNENMILLQLSQKLDRPSQVLQRKYASPHMSGVSVTLENFLQQQEAASRRAIPPTPPYNAVASGKMEPTPEMFPGTPQKPYGNMVNGYMTPPITPEGEYFINGNEIKGYHQAPRCPVTPSPSNSHPYIQSQAQYQSYHQDMVMN</sequence>
<dbReference type="InterPro" id="IPR036915">
    <property type="entry name" value="Cyclin-like_sf"/>
</dbReference>
<keyword evidence="3 5" id="KW-0195">Cyclin</keyword>
<feature type="domain" description="Cyclin-like" evidence="6">
    <location>
        <begin position="90"/>
        <end position="176"/>
    </location>
</feature>
<protein>
    <submittedName>
        <fullName evidence="8">Uncharacterized protein</fullName>
    </submittedName>
</protein>
<dbReference type="InterPro" id="IPR013763">
    <property type="entry name" value="Cyclin-like_dom"/>
</dbReference>
<dbReference type="EMBL" id="KN832882">
    <property type="protein sequence ID" value="KIM97476.1"/>
    <property type="molecule type" value="Genomic_DNA"/>
</dbReference>
<dbReference type="GO" id="GO:0016538">
    <property type="term" value="F:cyclin-dependent protein serine/threonine kinase regulator activity"/>
    <property type="evidence" value="ECO:0007669"/>
    <property type="project" value="UniProtKB-ARBA"/>
</dbReference>
<feature type="domain" description="Cyclin C-terminal" evidence="7">
    <location>
        <begin position="185"/>
        <end position="290"/>
    </location>
</feature>
<dbReference type="PANTHER" id="PTHR10177">
    <property type="entry name" value="CYCLINS"/>
    <property type="match status" value="1"/>
</dbReference>
<evidence type="ECO:0000259" key="6">
    <source>
        <dbReference type="SMART" id="SM00385"/>
    </source>
</evidence>
<dbReference type="Gene3D" id="1.10.472.10">
    <property type="entry name" value="Cyclin-like"/>
    <property type="match status" value="2"/>
</dbReference>
<dbReference type="CDD" id="cd20559">
    <property type="entry name" value="CYCLIN_ScCLN_like"/>
    <property type="match status" value="1"/>
</dbReference>
<dbReference type="CDD" id="cd20537">
    <property type="entry name" value="CYCLIN_CCNO-like_rpt2"/>
    <property type="match status" value="1"/>
</dbReference>
<gene>
    <name evidence="8" type="ORF">OIDMADRAFT_32461</name>
</gene>
<dbReference type="SUPFAM" id="SSF47954">
    <property type="entry name" value="Cyclin-like"/>
    <property type="match status" value="2"/>
</dbReference>
<evidence type="ECO:0000256" key="3">
    <source>
        <dbReference type="ARBA" id="ARBA00023127"/>
    </source>
</evidence>
<comment type="similarity">
    <text evidence="1 5">Belongs to the cyclin family.</text>
</comment>
<dbReference type="InParanoid" id="A0A0C3H4S5"/>
<dbReference type="FunFam" id="1.10.472.10:FF:000010">
    <property type="entry name" value="G1/S-specific cyclin Cln1"/>
    <property type="match status" value="1"/>
</dbReference>
<evidence type="ECO:0000256" key="1">
    <source>
        <dbReference type="ARBA" id="ARBA00008742"/>
    </source>
</evidence>
<dbReference type="InterPro" id="IPR004367">
    <property type="entry name" value="Cyclin_C-dom"/>
</dbReference>
<reference evidence="9" key="2">
    <citation type="submission" date="2015-01" db="EMBL/GenBank/DDBJ databases">
        <title>Evolutionary Origins and Diversification of the Mycorrhizal Mutualists.</title>
        <authorList>
            <consortium name="DOE Joint Genome Institute"/>
            <consortium name="Mycorrhizal Genomics Consortium"/>
            <person name="Kohler A."/>
            <person name="Kuo A."/>
            <person name="Nagy L.G."/>
            <person name="Floudas D."/>
            <person name="Copeland A."/>
            <person name="Barry K.W."/>
            <person name="Cichocki N."/>
            <person name="Veneault-Fourrey C."/>
            <person name="LaButti K."/>
            <person name="Lindquist E.A."/>
            <person name="Lipzen A."/>
            <person name="Lundell T."/>
            <person name="Morin E."/>
            <person name="Murat C."/>
            <person name="Riley R."/>
            <person name="Ohm R."/>
            <person name="Sun H."/>
            <person name="Tunlid A."/>
            <person name="Henrissat B."/>
            <person name="Grigoriev I.V."/>
            <person name="Hibbett D.S."/>
            <person name="Martin F."/>
        </authorList>
    </citation>
    <scope>NUCLEOTIDE SEQUENCE [LARGE SCALE GENOMIC DNA]</scope>
    <source>
        <strain evidence="9">Zn</strain>
    </source>
</reference>
<dbReference type="HOGENOM" id="CLU_020695_4_0_1"/>